<comment type="caution">
    <text evidence="1">The sequence shown here is derived from an EMBL/GenBank/DDBJ whole genome shotgun (WGS) entry which is preliminary data.</text>
</comment>
<protein>
    <submittedName>
        <fullName evidence="1">Uncharacterized protein</fullName>
    </submittedName>
</protein>
<evidence type="ECO:0000313" key="2">
    <source>
        <dbReference type="Proteomes" id="UP000186601"/>
    </source>
</evidence>
<dbReference type="Proteomes" id="UP000186601">
    <property type="component" value="Unassembled WGS sequence"/>
</dbReference>
<proteinExistence type="predicted"/>
<dbReference type="AlphaFoldDB" id="A0A2R6PJ91"/>
<reference evidence="1 2" key="1">
    <citation type="submission" date="2018-02" db="EMBL/GenBank/DDBJ databases">
        <title>Genome sequence of the basidiomycete white-rot fungus Phlebia centrifuga.</title>
        <authorList>
            <person name="Granchi Z."/>
            <person name="Peng M."/>
            <person name="de Vries R.P."/>
            <person name="Hilden K."/>
            <person name="Makela M.R."/>
            <person name="Grigoriev I."/>
            <person name="Riley R."/>
        </authorList>
    </citation>
    <scope>NUCLEOTIDE SEQUENCE [LARGE SCALE GENOMIC DNA]</scope>
    <source>
        <strain evidence="1 2">FBCC195</strain>
    </source>
</reference>
<keyword evidence="2" id="KW-1185">Reference proteome</keyword>
<accession>A0A2R6PJ91</accession>
<name>A0A2R6PJ91_9APHY</name>
<organism evidence="1 2">
    <name type="scientific">Hermanssonia centrifuga</name>
    <dbReference type="NCBI Taxonomy" id="98765"/>
    <lineage>
        <taxon>Eukaryota</taxon>
        <taxon>Fungi</taxon>
        <taxon>Dikarya</taxon>
        <taxon>Basidiomycota</taxon>
        <taxon>Agaricomycotina</taxon>
        <taxon>Agaricomycetes</taxon>
        <taxon>Polyporales</taxon>
        <taxon>Meruliaceae</taxon>
        <taxon>Hermanssonia</taxon>
    </lineage>
</organism>
<gene>
    <name evidence="1" type="ORF">PHLCEN_2v4776</name>
</gene>
<dbReference type="EMBL" id="MLYV02000480">
    <property type="protein sequence ID" value="PSR92131.1"/>
    <property type="molecule type" value="Genomic_DNA"/>
</dbReference>
<sequence length="74" mass="8762">MRWQSEAEELSIGAADIYFRALRRISQYRPFDDMRNQPRAWAHLTCWPEFDEPIRCNERCQPQPNGEPPTPATI</sequence>
<evidence type="ECO:0000313" key="1">
    <source>
        <dbReference type="EMBL" id="PSR92131.1"/>
    </source>
</evidence>